<dbReference type="GO" id="GO:0016787">
    <property type="term" value="F:hydrolase activity"/>
    <property type="evidence" value="ECO:0007669"/>
    <property type="project" value="UniProtKB-KW"/>
</dbReference>
<protein>
    <submittedName>
        <fullName evidence="4">Porin D</fullName>
        <ecNumber evidence="4">3.4.21.-</ecNumber>
    </submittedName>
</protein>
<keyword evidence="4" id="KW-0378">Hydrolase</keyword>
<evidence type="ECO:0000313" key="4">
    <source>
        <dbReference type="EMBL" id="VYT63115.1"/>
    </source>
</evidence>
<accession>A0A6N2Y8X8</accession>
<dbReference type="GO" id="GO:0015288">
    <property type="term" value="F:porin activity"/>
    <property type="evidence" value="ECO:0007669"/>
    <property type="project" value="TreeGrafter"/>
</dbReference>
<dbReference type="Pfam" id="PF03573">
    <property type="entry name" value="OprD"/>
    <property type="match status" value="1"/>
</dbReference>
<evidence type="ECO:0000256" key="2">
    <source>
        <dbReference type="ARBA" id="ARBA00022448"/>
    </source>
</evidence>
<organism evidence="4">
    <name type="scientific">Klebsiella oxytoca</name>
    <dbReference type="NCBI Taxonomy" id="571"/>
    <lineage>
        <taxon>Bacteria</taxon>
        <taxon>Pseudomonadati</taxon>
        <taxon>Pseudomonadota</taxon>
        <taxon>Gammaproteobacteria</taxon>
        <taxon>Enterobacterales</taxon>
        <taxon>Enterobacteriaceae</taxon>
        <taxon>Klebsiella/Raoultella group</taxon>
        <taxon>Klebsiella</taxon>
    </lineage>
</organism>
<proteinExistence type="inferred from homology"/>
<reference evidence="4" key="1">
    <citation type="submission" date="2019-11" db="EMBL/GenBank/DDBJ databases">
        <authorList>
            <person name="Feng L."/>
        </authorList>
    </citation>
    <scope>NUCLEOTIDE SEQUENCE</scope>
    <source>
        <strain evidence="4">KOxytocaLFYP65</strain>
    </source>
</reference>
<dbReference type="GO" id="GO:0016020">
    <property type="term" value="C:membrane"/>
    <property type="evidence" value="ECO:0007669"/>
    <property type="project" value="InterPro"/>
</dbReference>
<dbReference type="PANTHER" id="PTHR34596:SF2">
    <property type="entry name" value="CHITOPORIN"/>
    <property type="match status" value="1"/>
</dbReference>
<name>A0A6N2Y8X8_KLEOX</name>
<evidence type="ECO:0000256" key="1">
    <source>
        <dbReference type="ARBA" id="ARBA00009075"/>
    </source>
</evidence>
<dbReference type="AlphaFoldDB" id="A0A6N2Y8X8"/>
<comment type="similarity">
    <text evidence="1">Belongs to the outer membrane porin (Opr) (TC 1.B.25) family.</text>
</comment>
<dbReference type="Gene3D" id="2.40.160.10">
    <property type="entry name" value="Porin"/>
    <property type="match status" value="1"/>
</dbReference>
<keyword evidence="2" id="KW-0813">Transport</keyword>
<dbReference type="InterPro" id="IPR005318">
    <property type="entry name" value="OM_porin_bac"/>
</dbReference>
<dbReference type="EMBL" id="CACRTM010000010">
    <property type="protein sequence ID" value="VYT63115.1"/>
    <property type="molecule type" value="Genomic_DNA"/>
</dbReference>
<sequence length="450" mass="49823">MIAFNIISGEYPGCSDSLEYIDSREVPSVKKELSLIALGFIATAPTFASQQSTSQGFIKDSHLDLFLRNAYIKRDYRDGLADKAEWGQGIIATFESGFTQGPVGFGVDGIAQYGVRLDGGRGRSGAGGIDFFAQDNDGRAKSDLAKFGATAKMRFSDTVLSYGNQRPMLPIVYADDSRLLYESYTGTMLTSKEIDGLEINAGYLTDQQRKSDDSHDSGLKSLTFGGASYQFSDQFSGALYASHVEDVLNKQYLGLNYKQPFATGQQLILDFNGYNSRLEQEYADAQNTGRSNSIWSLAASYIRDIHTFKVAYQQSSGSTGYHYGGYRNQGGVGDGGNTIWLANSYWSDFNGEDERSWQASYGLDFAGLGLPGLTWTTAYVRGDNIKTAETSNGKEHEWFNQLQYQVQNGVAKDLKFRLRYSVLRVSSNASDYNVSGNEVRFYVEYPFNVF</sequence>
<dbReference type="PANTHER" id="PTHR34596">
    <property type="entry name" value="CHITOPORIN"/>
    <property type="match status" value="1"/>
</dbReference>
<dbReference type="InterPro" id="IPR023614">
    <property type="entry name" value="Porin_dom_sf"/>
</dbReference>
<keyword evidence="3" id="KW-0732">Signal</keyword>
<dbReference type="EC" id="3.4.21.-" evidence="4"/>
<evidence type="ECO:0000256" key="3">
    <source>
        <dbReference type="ARBA" id="ARBA00022729"/>
    </source>
</evidence>
<gene>
    <name evidence="4" type="primary">oprD</name>
    <name evidence="4" type="ORF">KOLFYP65_03003</name>
</gene>